<evidence type="ECO:0000313" key="9">
    <source>
        <dbReference type="Proteomes" id="UP001319104"/>
    </source>
</evidence>
<dbReference type="GO" id="GO:0010945">
    <property type="term" value="F:coenzyme A diphosphatase activity"/>
    <property type="evidence" value="ECO:0007669"/>
    <property type="project" value="InterPro"/>
</dbReference>
<sequence length="210" mass="24424">MKLQDVIRRFERNLKKPLPGREGQILMAPEPLDEARFYTKEPKGAKRGAVLILFYPNKNGVAIPFIKRPVYRGAHSGQVSFPGGKWEENDESLETTAVRETYEEIGINMEKVKVFGQLSKLFIPPSNFVVAPYLGFIDEKPQFQPDPREVKRVIECEFSYLIDKNIKKRKVMNFRDDLKMDVPYYDIDEEMVWGATAMMLSELMLVWDRV</sequence>
<dbReference type="EMBL" id="JAHCMY010000001">
    <property type="protein sequence ID" value="MBS9523140.1"/>
    <property type="molecule type" value="Genomic_DNA"/>
</dbReference>
<name>A0AAP2CID7_9BACT</name>
<keyword evidence="4" id="KW-0378">Hydrolase</keyword>
<gene>
    <name evidence="8" type="ORF">KI659_03830</name>
</gene>
<evidence type="ECO:0000256" key="6">
    <source>
        <dbReference type="ARBA" id="ARBA00023211"/>
    </source>
</evidence>
<reference evidence="8 9" key="1">
    <citation type="submission" date="2021-05" db="EMBL/GenBank/DDBJ databases">
        <authorList>
            <person name="Zhang Z.D."/>
            <person name="Osman G."/>
        </authorList>
    </citation>
    <scope>NUCLEOTIDE SEQUENCE [LARGE SCALE GENOMIC DNA]</scope>
    <source>
        <strain evidence="8 9">KCTC 32217</strain>
    </source>
</reference>
<keyword evidence="6" id="KW-0464">Manganese</keyword>
<dbReference type="SUPFAM" id="SSF55811">
    <property type="entry name" value="Nudix"/>
    <property type="match status" value="1"/>
</dbReference>
<protein>
    <submittedName>
        <fullName evidence="8">CoA pyrophosphatase</fullName>
    </submittedName>
</protein>
<evidence type="ECO:0000256" key="5">
    <source>
        <dbReference type="ARBA" id="ARBA00022842"/>
    </source>
</evidence>
<dbReference type="InterPro" id="IPR000086">
    <property type="entry name" value="NUDIX_hydrolase_dom"/>
</dbReference>
<keyword evidence="3" id="KW-0479">Metal-binding</keyword>
<accession>A0AAP2CID7</accession>
<dbReference type="InterPro" id="IPR015797">
    <property type="entry name" value="NUDIX_hydrolase-like_dom_sf"/>
</dbReference>
<dbReference type="Proteomes" id="UP001319104">
    <property type="component" value="Unassembled WGS sequence"/>
</dbReference>
<dbReference type="PANTHER" id="PTHR12992:SF11">
    <property type="entry name" value="MITOCHONDRIAL COENZYME A DIPHOSPHATASE NUDT8"/>
    <property type="match status" value="1"/>
</dbReference>
<dbReference type="AlphaFoldDB" id="A0AAP2CID7"/>
<dbReference type="Gene3D" id="3.90.79.10">
    <property type="entry name" value="Nucleoside Triphosphate Pyrophosphohydrolase"/>
    <property type="match status" value="1"/>
</dbReference>
<organism evidence="8 9">
    <name type="scientific">Litoribacter ruber</name>
    <dbReference type="NCBI Taxonomy" id="702568"/>
    <lineage>
        <taxon>Bacteria</taxon>
        <taxon>Pseudomonadati</taxon>
        <taxon>Bacteroidota</taxon>
        <taxon>Cytophagia</taxon>
        <taxon>Cytophagales</taxon>
        <taxon>Cyclobacteriaceae</taxon>
        <taxon>Litoribacter</taxon>
    </lineage>
</organism>
<evidence type="ECO:0000313" key="8">
    <source>
        <dbReference type="EMBL" id="MBS9523140.1"/>
    </source>
</evidence>
<feature type="domain" description="Nudix hydrolase" evidence="7">
    <location>
        <begin position="44"/>
        <end position="179"/>
    </location>
</feature>
<evidence type="ECO:0000256" key="1">
    <source>
        <dbReference type="ARBA" id="ARBA00001936"/>
    </source>
</evidence>
<keyword evidence="9" id="KW-1185">Reference proteome</keyword>
<dbReference type="CDD" id="cd03426">
    <property type="entry name" value="NUDIX_CoAse_Nudt7"/>
    <property type="match status" value="1"/>
</dbReference>
<proteinExistence type="predicted"/>
<dbReference type="PANTHER" id="PTHR12992">
    <property type="entry name" value="NUDIX HYDROLASE"/>
    <property type="match status" value="1"/>
</dbReference>
<comment type="cofactor">
    <cofactor evidence="2">
        <name>Mg(2+)</name>
        <dbReference type="ChEBI" id="CHEBI:18420"/>
    </cofactor>
</comment>
<dbReference type="RefSeq" id="WP_213944004.1">
    <property type="nucleotide sequence ID" value="NZ_JAHBGI010000003.1"/>
</dbReference>
<evidence type="ECO:0000259" key="7">
    <source>
        <dbReference type="PROSITE" id="PS51462"/>
    </source>
</evidence>
<evidence type="ECO:0000256" key="2">
    <source>
        <dbReference type="ARBA" id="ARBA00001946"/>
    </source>
</evidence>
<evidence type="ECO:0000256" key="3">
    <source>
        <dbReference type="ARBA" id="ARBA00022723"/>
    </source>
</evidence>
<comment type="caution">
    <text evidence="8">The sequence shown here is derived from an EMBL/GenBank/DDBJ whole genome shotgun (WGS) entry which is preliminary data.</text>
</comment>
<dbReference type="InterPro" id="IPR045121">
    <property type="entry name" value="CoAse"/>
</dbReference>
<comment type="cofactor">
    <cofactor evidence="1">
        <name>Mn(2+)</name>
        <dbReference type="ChEBI" id="CHEBI:29035"/>
    </cofactor>
</comment>
<keyword evidence="5" id="KW-0460">Magnesium</keyword>
<dbReference type="Pfam" id="PF00293">
    <property type="entry name" value="NUDIX"/>
    <property type="match status" value="1"/>
</dbReference>
<dbReference type="GO" id="GO:0046872">
    <property type="term" value="F:metal ion binding"/>
    <property type="evidence" value="ECO:0007669"/>
    <property type="project" value="UniProtKB-KW"/>
</dbReference>
<dbReference type="PROSITE" id="PS51462">
    <property type="entry name" value="NUDIX"/>
    <property type="match status" value="1"/>
</dbReference>
<evidence type="ECO:0000256" key="4">
    <source>
        <dbReference type="ARBA" id="ARBA00022801"/>
    </source>
</evidence>